<evidence type="ECO:0000313" key="2">
    <source>
        <dbReference type="Proteomes" id="UP001054837"/>
    </source>
</evidence>
<gene>
    <name evidence="1" type="ORF">CDAR_581621</name>
</gene>
<reference evidence="1 2" key="1">
    <citation type="submission" date="2021-06" db="EMBL/GenBank/DDBJ databases">
        <title>Caerostris darwini draft genome.</title>
        <authorList>
            <person name="Kono N."/>
            <person name="Arakawa K."/>
        </authorList>
    </citation>
    <scope>NUCLEOTIDE SEQUENCE [LARGE SCALE GENOMIC DNA]</scope>
</reference>
<dbReference type="InterPro" id="IPR036397">
    <property type="entry name" value="RNaseH_sf"/>
</dbReference>
<dbReference type="GO" id="GO:0003676">
    <property type="term" value="F:nucleic acid binding"/>
    <property type="evidence" value="ECO:0007669"/>
    <property type="project" value="InterPro"/>
</dbReference>
<dbReference type="Proteomes" id="UP001054837">
    <property type="component" value="Unassembled WGS sequence"/>
</dbReference>
<protein>
    <recommendedName>
        <fullName evidence="3">DDE-1 domain-containing protein</fullName>
    </recommendedName>
</protein>
<evidence type="ECO:0008006" key="3">
    <source>
        <dbReference type="Google" id="ProtNLM"/>
    </source>
</evidence>
<name>A0AAV4X6M0_9ARAC</name>
<organism evidence="1 2">
    <name type="scientific">Caerostris darwini</name>
    <dbReference type="NCBI Taxonomy" id="1538125"/>
    <lineage>
        <taxon>Eukaryota</taxon>
        <taxon>Metazoa</taxon>
        <taxon>Ecdysozoa</taxon>
        <taxon>Arthropoda</taxon>
        <taxon>Chelicerata</taxon>
        <taxon>Arachnida</taxon>
        <taxon>Araneae</taxon>
        <taxon>Araneomorphae</taxon>
        <taxon>Entelegynae</taxon>
        <taxon>Araneoidea</taxon>
        <taxon>Araneidae</taxon>
        <taxon>Caerostris</taxon>
    </lineage>
</organism>
<dbReference type="AlphaFoldDB" id="A0AAV4X6M0"/>
<accession>A0AAV4X6M0</accession>
<evidence type="ECO:0000313" key="1">
    <source>
        <dbReference type="EMBL" id="GIY90174.1"/>
    </source>
</evidence>
<comment type="caution">
    <text evidence="1">The sequence shown here is derived from an EMBL/GenBank/DDBJ whole genome shotgun (WGS) entry which is preliminary data.</text>
</comment>
<keyword evidence="2" id="KW-1185">Reference proteome</keyword>
<dbReference type="EMBL" id="BPLQ01015709">
    <property type="protein sequence ID" value="GIY90174.1"/>
    <property type="molecule type" value="Genomic_DNA"/>
</dbReference>
<proteinExistence type="predicted"/>
<sequence>MSSFDPNQKRPEWTKIHRKVLLLNDYTSSHTAKAVRDTIYVLGLEFFPLRSLYSPDLALFDYHLFSIDVLRIFHVTPSTITNMSETSFKIGPPQKMYHFSGWAFPNCDRWEKGGLAMVHTLNKPN</sequence>
<dbReference type="Gene3D" id="3.30.420.10">
    <property type="entry name" value="Ribonuclease H-like superfamily/Ribonuclease H"/>
    <property type="match status" value="1"/>
</dbReference>